<protein>
    <submittedName>
        <fullName evidence="1">Uncharacterized protein</fullName>
    </submittedName>
</protein>
<reference evidence="1" key="1">
    <citation type="submission" date="2019-03" db="EMBL/GenBank/DDBJ databases">
        <authorList>
            <person name="Mank J."/>
            <person name="Almeida P."/>
        </authorList>
    </citation>
    <scope>NUCLEOTIDE SEQUENCE</scope>
    <source>
        <strain evidence="1">78183</strain>
    </source>
</reference>
<organism evidence="1">
    <name type="scientific">Salix viminalis</name>
    <name type="common">Common osier</name>
    <name type="synonym">Basket willow</name>
    <dbReference type="NCBI Taxonomy" id="40686"/>
    <lineage>
        <taxon>Eukaryota</taxon>
        <taxon>Viridiplantae</taxon>
        <taxon>Streptophyta</taxon>
        <taxon>Embryophyta</taxon>
        <taxon>Tracheophyta</taxon>
        <taxon>Spermatophyta</taxon>
        <taxon>Magnoliopsida</taxon>
        <taxon>eudicotyledons</taxon>
        <taxon>Gunneridae</taxon>
        <taxon>Pentapetalae</taxon>
        <taxon>rosids</taxon>
        <taxon>fabids</taxon>
        <taxon>Malpighiales</taxon>
        <taxon>Salicaceae</taxon>
        <taxon>Saliceae</taxon>
        <taxon>Salix</taxon>
    </lineage>
</organism>
<evidence type="ECO:0000313" key="1">
    <source>
        <dbReference type="EMBL" id="VFU27001.1"/>
    </source>
</evidence>
<dbReference type="AlphaFoldDB" id="A0A6N2KEX9"/>
<proteinExistence type="predicted"/>
<sequence>MYSNYSYSRQLFVLSYNFLLFFPFDSKTRPLPYEICYHFHNQTSMVVSETLALNQPRPLTGTMQLTKYFGSPS</sequence>
<dbReference type="EMBL" id="CAADRP010000335">
    <property type="protein sequence ID" value="VFU27001.1"/>
    <property type="molecule type" value="Genomic_DNA"/>
</dbReference>
<accession>A0A6N2KEX9</accession>
<gene>
    <name evidence="1" type="ORF">SVIM_LOCUS77826</name>
</gene>
<name>A0A6N2KEX9_SALVM</name>